<evidence type="ECO:0000313" key="3">
    <source>
        <dbReference type="EMBL" id="SCC10164.1"/>
    </source>
</evidence>
<sequence>MSEFNPEKLSVTYLPPASIFFPIDNRRYTLTHSDITGDLYLSIGCHYDSTKINTQMRDEVLAEWRRDGGQYTLCGRVYVSGGEFDEKLSQVRFMIFKKELPLALSAIVNGDEGFFTYYPWLLDAPVYIHFESVFEQFNQVIYFGTPRQYLLKLNPA</sequence>
<feature type="domain" description="Staygreen protein" evidence="2">
    <location>
        <begin position="3"/>
        <end position="149"/>
    </location>
</feature>
<keyword evidence="1" id="KW-0809">Transit peptide</keyword>
<dbReference type="AlphaFoldDB" id="A0A0V8HJA9"/>
<protein>
    <submittedName>
        <fullName evidence="3">Staygreen protein</fullName>
    </submittedName>
</protein>
<reference evidence="4" key="1">
    <citation type="submission" date="2016-08" db="EMBL/GenBank/DDBJ databases">
        <authorList>
            <person name="Varghese N."/>
            <person name="Submissions Spin"/>
        </authorList>
    </citation>
    <scope>NUCLEOTIDE SEQUENCE [LARGE SCALE GENOMIC DNA]</scope>
    <source>
        <strain evidence="4">SGD-1123</strain>
    </source>
</reference>
<proteinExistence type="predicted"/>
<keyword evidence="4" id="KW-1185">Reference proteome</keyword>
<gene>
    <name evidence="3" type="ORF">GA0061094_2501</name>
</gene>
<name>A0A0V8HJA9_9BACI</name>
<evidence type="ECO:0000259" key="2">
    <source>
        <dbReference type="Pfam" id="PF12638"/>
    </source>
</evidence>
<dbReference type="PANTHER" id="PTHR31750:SF4">
    <property type="entry name" value="LP06106P"/>
    <property type="match status" value="1"/>
</dbReference>
<dbReference type="InterPro" id="IPR024438">
    <property type="entry name" value="Staygreen"/>
</dbReference>
<dbReference type="PANTHER" id="PTHR31750">
    <property type="entry name" value="PROTEIN STAY-GREEN 1, CHLOROPLASTIC-RELATED"/>
    <property type="match status" value="1"/>
</dbReference>
<dbReference type="Proteomes" id="UP000181997">
    <property type="component" value="Unassembled WGS sequence"/>
</dbReference>
<evidence type="ECO:0000313" key="4">
    <source>
        <dbReference type="Proteomes" id="UP000181997"/>
    </source>
</evidence>
<dbReference type="RefSeq" id="WP_058298616.1">
    <property type="nucleotide sequence ID" value="NZ_FMAU01000002.1"/>
</dbReference>
<accession>A0A0V8HJA9</accession>
<evidence type="ECO:0000256" key="1">
    <source>
        <dbReference type="ARBA" id="ARBA00022946"/>
    </source>
</evidence>
<dbReference type="Pfam" id="PF12638">
    <property type="entry name" value="Staygreen"/>
    <property type="match status" value="1"/>
</dbReference>
<dbReference type="OrthoDB" id="1684395at2"/>
<organism evidence="3 4">
    <name type="scientific">[Bacillus] enclensis</name>
    <dbReference type="NCBI Taxonomy" id="1402860"/>
    <lineage>
        <taxon>Bacteria</taxon>
        <taxon>Bacillati</taxon>
        <taxon>Bacillota</taxon>
        <taxon>Bacilli</taxon>
        <taxon>Bacillales</taxon>
        <taxon>Bacillaceae</taxon>
        <taxon>Rossellomorea</taxon>
    </lineage>
</organism>
<dbReference type="EMBL" id="FMAU01000002">
    <property type="protein sequence ID" value="SCC10164.1"/>
    <property type="molecule type" value="Genomic_DNA"/>
</dbReference>